<proteinExistence type="inferred from homology"/>
<dbReference type="InterPro" id="IPR042112">
    <property type="entry name" value="P_AcTrfase_dom2"/>
</dbReference>
<evidence type="ECO:0000256" key="6">
    <source>
        <dbReference type="ARBA" id="ARBA00012707"/>
    </source>
</evidence>
<comment type="subcellular location">
    <subcellularLocation>
        <location evidence="2 13">Cytoplasm</location>
    </subcellularLocation>
</comment>
<organism evidence="16 17">
    <name type="scientific">Austwickia chelonae NBRC 105200</name>
    <dbReference type="NCBI Taxonomy" id="1184607"/>
    <lineage>
        <taxon>Bacteria</taxon>
        <taxon>Bacillati</taxon>
        <taxon>Actinomycetota</taxon>
        <taxon>Actinomycetes</taxon>
        <taxon>Micrococcales</taxon>
        <taxon>Dermatophilaceae</taxon>
        <taxon>Austwickia</taxon>
    </lineage>
</organism>
<comment type="domain">
    <text evidence="13">The N-terminal region seems to be important for proper quaternary structure. The C-terminal region contains the substrate-binding site.</text>
</comment>
<dbReference type="InterPro" id="IPR050500">
    <property type="entry name" value="Phos_Acetyltrans/Butyryltrans"/>
</dbReference>
<evidence type="ECO:0000256" key="12">
    <source>
        <dbReference type="ARBA" id="ARBA00049955"/>
    </source>
</evidence>
<dbReference type="Pfam" id="PF13500">
    <property type="entry name" value="AAA_26"/>
    <property type="match status" value="1"/>
</dbReference>
<comment type="similarity">
    <text evidence="4 13">In the C-terminal section; belongs to the phosphate acetyltransferase and butyryltransferase family.</text>
</comment>
<dbReference type="FunFam" id="3.40.50.10750:FF:000001">
    <property type="entry name" value="Phosphate acetyltransferase"/>
    <property type="match status" value="1"/>
</dbReference>
<keyword evidence="9 13" id="KW-0808">Transferase</keyword>
<dbReference type="InterPro" id="IPR016475">
    <property type="entry name" value="P-Actrans_bac"/>
</dbReference>
<evidence type="ECO:0000256" key="13">
    <source>
        <dbReference type="PIRNR" id="PIRNR006107"/>
    </source>
</evidence>
<dbReference type="eggNOG" id="COG0280">
    <property type="taxonomic scope" value="Bacteria"/>
</dbReference>
<gene>
    <name evidence="16" type="primary">pta</name>
    <name evidence="16" type="ORF">AUCHE_17_00870</name>
</gene>
<evidence type="ECO:0000256" key="7">
    <source>
        <dbReference type="ARBA" id="ARBA00021528"/>
    </source>
</evidence>
<keyword evidence="17" id="KW-1185">Reference proteome</keyword>
<evidence type="ECO:0000256" key="2">
    <source>
        <dbReference type="ARBA" id="ARBA00004496"/>
    </source>
</evidence>
<evidence type="ECO:0000256" key="11">
    <source>
        <dbReference type="ARBA" id="ARBA00031108"/>
    </source>
</evidence>
<dbReference type="EC" id="2.3.1.8" evidence="6 13"/>
<comment type="catalytic activity">
    <reaction evidence="1 13">
        <text>acetyl-CoA + phosphate = acetyl phosphate + CoA</text>
        <dbReference type="Rhea" id="RHEA:19521"/>
        <dbReference type="ChEBI" id="CHEBI:22191"/>
        <dbReference type="ChEBI" id="CHEBI:43474"/>
        <dbReference type="ChEBI" id="CHEBI:57287"/>
        <dbReference type="ChEBI" id="CHEBI:57288"/>
        <dbReference type="EC" id="2.3.1.8"/>
    </reaction>
</comment>
<dbReference type="Pfam" id="PF07085">
    <property type="entry name" value="DRTGG"/>
    <property type="match status" value="1"/>
</dbReference>
<evidence type="ECO:0000256" key="5">
    <source>
        <dbReference type="ARBA" id="ARBA00009786"/>
    </source>
</evidence>
<dbReference type="InterPro" id="IPR028979">
    <property type="entry name" value="Ser_kin/Pase_Hpr-like_N_sf"/>
</dbReference>
<evidence type="ECO:0000313" key="16">
    <source>
        <dbReference type="EMBL" id="GAB78875.1"/>
    </source>
</evidence>
<dbReference type="SUPFAM" id="SSF52540">
    <property type="entry name" value="P-loop containing nucleoside triphosphate hydrolases"/>
    <property type="match status" value="1"/>
</dbReference>
<dbReference type="GO" id="GO:0008959">
    <property type="term" value="F:phosphate acetyltransferase activity"/>
    <property type="evidence" value="ECO:0007669"/>
    <property type="project" value="UniProtKB-EC"/>
</dbReference>
<dbReference type="PANTHER" id="PTHR43356:SF3">
    <property type="entry name" value="PHOSPHATE ACETYLTRANSFERASE"/>
    <property type="match status" value="1"/>
</dbReference>
<dbReference type="Gene3D" id="3.40.1390.20">
    <property type="entry name" value="HprK N-terminal domain-like"/>
    <property type="match status" value="1"/>
</dbReference>
<dbReference type="InterPro" id="IPR027417">
    <property type="entry name" value="P-loop_NTPase"/>
</dbReference>
<comment type="pathway">
    <text evidence="3 13">Metabolic intermediate biosynthesis; acetyl-CoA biosynthesis; acetyl-CoA from acetate: step 2/2.</text>
</comment>
<dbReference type="InterPro" id="IPR004614">
    <property type="entry name" value="P_AcTrfase"/>
</dbReference>
<dbReference type="GO" id="GO:0005737">
    <property type="term" value="C:cytoplasm"/>
    <property type="evidence" value="ECO:0007669"/>
    <property type="project" value="UniProtKB-SubCell"/>
</dbReference>
<protein>
    <recommendedName>
        <fullName evidence="7 13">Phosphate acetyltransferase</fullName>
        <ecNumber evidence="6 13">2.3.1.8</ecNumber>
    </recommendedName>
    <alternativeName>
        <fullName evidence="11 13">Phosphotransacetylase</fullName>
    </alternativeName>
</protein>
<dbReference type="NCBIfam" id="NF007233">
    <property type="entry name" value="PRK09653.1"/>
    <property type="match status" value="1"/>
</dbReference>
<dbReference type="SUPFAM" id="SSF53659">
    <property type="entry name" value="Isocitrate/Isopropylmalate dehydrogenase-like"/>
    <property type="match status" value="1"/>
</dbReference>
<keyword evidence="10 13" id="KW-0012">Acyltransferase</keyword>
<dbReference type="InterPro" id="IPR010766">
    <property type="entry name" value="DRTGG"/>
</dbReference>
<dbReference type="Gene3D" id="3.40.50.300">
    <property type="entry name" value="P-loop containing nucleotide triphosphate hydrolases"/>
    <property type="match status" value="1"/>
</dbReference>
<dbReference type="NCBIfam" id="TIGR00651">
    <property type="entry name" value="pta"/>
    <property type="match status" value="1"/>
</dbReference>
<dbReference type="CDD" id="cd03109">
    <property type="entry name" value="DTBS"/>
    <property type="match status" value="1"/>
</dbReference>
<dbReference type="Pfam" id="PF01515">
    <property type="entry name" value="PTA_PTB"/>
    <property type="match status" value="1"/>
</dbReference>
<dbReference type="InterPro" id="IPR042113">
    <property type="entry name" value="P_AcTrfase_dom1"/>
</dbReference>
<dbReference type="Proteomes" id="UP000008495">
    <property type="component" value="Unassembled WGS sequence"/>
</dbReference>
<dbReference type="SUPFAM" id="SSF75138">
    <property type="entry name" value="HprK N-terminal domain-like"/>
    <property type="match status" value="1"/>
</dbReference>
<dbReference type="OrthoDB" id="9808984at2"/>
<evidence type="ECO:0000256" key="8">
    <source>
        <dbReference type="ARBA" id="ARBA00022490"/>
    </source>
</evidence>
<sequence>MGRRILVVPANHGADCTATALGLMQALDERGVDVGYLKPFAQALHGRPDHAVDLVRLVTPLNPPDPIGVAALEAGLSKGQDDDLMEEVVALADETLAAHDVVVIEGLVPSGENVYSQRVNHMLAKALDAEVVVVGAIKDHDPQAIAAITTGSASSYRVGEASRVLGIVLRRGAPGTEAAYRAAFENTGERVVGFVETSESTGWPRVRDLAEELGLTNLNESGDETRRIKSTAVLAQSMPGFLPALRDGQLVVVPADRHDVLVSAALATMNGVRLAGILLTAGIRADERVLELCQPALKTGLPIYATEDHTIDAVNRVLSHGPEIAPDDDARTRLVMESTAEVLDEEWVESLTDDHAKRRLSPAAFRRYLTTRARQAGKRIVLPEGSEPRTVAAAISCENKGIAHCVLLAPRDEVETTASRLGLALPESIEIIDPTDIPQKYVDALVERRKHKGMTEAAAREQLCDSVVYGTVMVHLGEVDGLVSGAVHTTANTVRPALQILGTKPGAKLVSSVFFMGLPDEVVVYGDCAINPDPNADELADIAIQSADSAAAFGLDPRVAMISFSTGTSGSGADVEKVAAATTLVKELRPDIAVDGPLQYDAATTASVARSKAPDSPVAGKATVFVFPDLNTGNTTYKAVQRSASVISVGPMLQGIAAPVNDLSRGALVEDIEYTIALTAIQAAAPSA</sequence>
<evidence type="ECO:0000256" key="9">
    <source>
        <dbReference type="ARBA" id="ARBA00022679"/>
    </source>
</evidence>
<evidence type="ECO:0000256" key="3">
    <source>
        <dbReference type="ARBA" id="ARBA00004989"/>
    </source>
</evidence>
<dbReference type="GO" id="GO:0006085">
    <property type="term" value="P:acetyl-CoA biosynthetic process"/>
    <property type="evidence" value="ECO:0007669"/>
    <property type="project" value="UniProtKB-UniPathway"/>
</dbReference>
<dbReference type="Gene3D" id="3.40.50.10950">
    <property type="match status" value="1"/>
</dbReference>
<evidence type="ECO:0000313" key="17">
    <source>
        <dbReference type="Proteomes" id="UP000008495"/>
    </source>
</evidence>
<dbReference type="PANTHER" id="PTHR43356">
    <property type="entry name" value="PHOSPHATE ACETYLTRANSFERASE"/>
    <property type="match status" value="1"/>
</dbReference>
<dbReference type="UniPathway" id="UPA00340">
    <property type="reaction ID" value="UER00459"/>
</dbReference>
<evidence type="ECO:0000259" key="14">
    <source>
        <dbReference type="Pfam" id="PF01515"/>
    </source>
</evidence>
<reference evidence="16 17" key="1">
    <citation type="submission" date="2012-08" db="EMBL/GenBank/DDBJ databases">
        <title>Whole genome shotgun sequence of Austwickia chelonae NBRC 105200.</title>
        <authorList>
            <person name="Yoshida I."/>
            <person name="Hosoyama A."/>
            <person name="Tsuchikane K."/>
            <person name="Katsumata H."/>
            <person name="Ando Y."/>
            <person name="Ohji S."/>
            <person name="Hamada M."/>
            <person name="Tamura T."/>
            <person name="Yamazoe A."/>
            <person name="Yamazaki S."/>
            <person name="Fujita N."/>
        </authorList>
    </citation>
    <scope>NUCLEOTIDE SEQUENCE [LARGE SCALE GENOMIC DNA]</scope>
    <source>
        <strain evidence="16 17">NBRC 105200</strain>
    </source>
</reference>
<feature type="domain" description="DRTGG" evidence="15">
    <location>
        <begin position="208"/>
        <end position="317"/>
    </location>
</feature>
<comment type="caution">
    <text evidence="16">The sequence shown here is derived from an EMBL/GenBank/DDBJ whole genome shotgun (WGS) entry which is preliminary data.</text>
</comment>
<dbReference type="NCBIfam" id="NF004167">
    <property type="entry name" value="PRK05632.1"/>
    <property type="match status" value="1"/>
</dbReference>
<feature type="domain" description="Phosphate acetyl/butaryl transferase" evidence="14">
    <location>
        <begin position="365"/>
        <end position="680"/>
    </location>
</feature>
<dbReference type="RefSeq" id="WP_006503632.1">
    <property type="nucleotide sequence ID" value="NZ_BAGZ01000017.1"/>
</dbReference>
<dbReference type="STRING" id="100225.SAMN05421595_0086"/>
<dbReference type="eggNOG" id="COG0857">
    <property type="taxonomic scope" value="Bacteria"/>
</dbReference>
<dbReference type="AlphaFoldDB" id="K6VU53"/>
<name>K6VU53_9MICO</name>
<dbReference type="EMBL" id="BAGZ01000017">
    <property type="protein sequence ID" value="GAB78875.1"/>
    <property type="molecule type" value="Genomic_DNA"/>
</dbReference>
<evidence type="ECO:0000256" key="4">
    <source>
        <dbReference type="ARBA" id="ARBA00008756"/>
    </source>
</evidence>
<evidence type="ECO:0000256" key="10">
    <source>
        <dbReference type="ARBA" id="ARBA00023315"/>
    </source>
</evidence>
<evidence type="ECO:0000259" key="15">
    <source>
        <dbReference type="Pfam" id="PF07085"/>
    </source>
</evidence>
<accession>K6VU53</accession>
<dbReference type="PIRSF" id="PIRSF006107">
    <property type="entry name" value="PhpActrans_proteobac"/>
    <property type="match status" value="1"/>
</dbReference>
<comment type="function">
    <text evidence="12 13">Involved in acetate metabolism.</text>
</comment>
<dbReference type="Gene3D" id="3.40.50.10750">
    <property type="entry name" value="Isocitrate/Isopropylmalate dehydrogenase-like"/>
    <property type="match status" value="1"/>
</dbReference>
<keyword evidence="8 13" id="KW-0963">Cytoplasm</keyword>
<evidence type="ECO:0000256" key="1">
    <source>
        <dbReference type="ARBA" id="ARBA00000705"/>
    </source>
</evidence>
<comment type="similarity">
    <text evidence="5 13">In the N-terminal section; belongs to the CobB/CobQ family.</text>
</comment>
<dbReference type="InterPro" id="IPR002505">
    <property type="entry name" value="PTA_PTB"/>
</dbReference>